<comment type="catalytic activity">
    <reaction evidence="7">
        <text>L-seryl-[protein] + ATP = O-phospho-L-seryl-[protein] + ADP + H(+)</text>
        <dbReference type="Rhea" id="RHEA:17989"/>
        <dbReference type="Rhea" id="RHEA-COMP:9863"/>
        <dbReference type="Rhea" id="RHEA-COMP:11604"/>
        <dbReference type="ChEBI" id="CHEBI:15378"/>
        <dbReference type="ChEBI" id="CHEBI:29999"/>
        <dbReference type="ChEBI" id="CHEBI:30616"/>
        <dbReference type="ChEBI" id="CHEBI:83421"/>
        <dbReference type="ChEBI" id="CHEBI:456216"/>
        <dbReference type="EC" id="2.7.12.2"/>
    </reaction>
</comment>
<accession>A0AAD9AVF3</accession>
<dbReference type="PROSITE" id="PS50011">
    <property type="entry name" value="PROTEIN_KINASE_DOM"/>
    <property type="match status" value="1"/>
</dbReference>
<evidence type="ECO:0000256" key="7">
    <source>
        <dbReference type="ARBA" id="ARBA00049014"/>
    </source>
</evidence>
<evidence type="ECO:0000256" key="9">
    <source>
        <dbReference type="ARBA" id="ARBA00051693"/>
    </source>
</evidence>
<dbReference type="InterPro" id="IPR000719">
    <property type="entry name" value="Prot_kinase_dom"/>
</dbReference>
<keyword evidence="3 11" id="KW-0418">Kinase</keyword>
<evidence type="ECO:0000256" key="4">
    <source>
        <dbReference type="ARBA" id="ARBA00022840"/>
    </source>
</evidence>
<dbReference type="AlphaFoldDB" id="A0AAD9AVF3"/>
<comment type="caution">
    <text evidence="11">The sequence shown here is derived from an EMBL/GenBank/DDBJ whole genome shotgun (WGS) entry which is preliminary data.</text>
</comment>
<evidence type="ECO:0000256" key="6">
    <source>
        <dbReference type="ARBA" id="ARBA00038999"/>
    </source>
</evidence>
<dbReference type="Proteomes" id="UP001243330">
    <property type="component" value="Unassembled WGS sequence"/>
</dbReference>
<evidence type="ECO:0000313" key="12">
    <source>
        <dbReference type="Proteomes" id="UP001243330"/>
    </source>
</evidence>
<evidence type="ECO:0000313" key="11">
    <source>
        <dbReference type="EMBL" id="KAK1855278.1"/>
    </source>
</evidence>
<keyword evidence="2" id="KW-0547">Nucleotide-binding</keyword>
<evidence type="ECO:0000256" key="3">
    <source>
        <dbReference type="ARBA" id="ARBA00022777"/>
    </source>
</evidence>
<dbReference type="GO" id="GO:0005524">
    <property type="term" value="F:ATP binding"/>
    <property type="evidence" value="ECO:0007669"/>
    <property type="project" value="UniProtKB-KW"/>
</dbReference>
<evidence type="ECO:0000256" key="1">
    <source>
        <dbReference type="ARBA" id="ARBA00022679"/>
    </source>
</evidence>
<evidence type="ECO:0000256" key="2">
    <source>
        <dbReference type="ARBA" id="ARBA00022741"/>
    </source>
</evidence>
<dbReference type="GO" id="GO:0004708">
    <property type="term" value="F:MAP kinase kinase activity"/>
    <property type="evidence" value="ECO:0007669"/>
    <property type="project" value="UniProtKB-EC"/>
</dbReference>
<dbReference type="EMBL" id="JAQOWY010000023">
    <property type="protein sequence ID" value="KAK1855278.1"/>
    <property type="molecule type" value="Genomic_DNA"/>
</dbReference>
<comment type="catalytic activity">
    <reaction evidence="9">
        <text>L-tyrosyl-[protein] + ATP = O-phospho-L-tyrosyl-[protein] + ADP + H(+)</text>
        <dbReference type="Rhea" id="RHEA:10596"/>
        <dbReference type="Rhea" id="RHEA-COMP:10136"/>
        <dbReference type="Rhea" id="RHEA-COMP:20101"/>
        <dbReference type="ChEBI" id="CHEBI:15378"/>
        <dbReference type="ChEBI" id="CHEBI:30616"/>
        <dbReference type="ChEBI" id="CHEBI:46858"/>
        <dbReference type="ChEBI" id="CHEBI:61978"/>
        <dbReference type="ChEBI" id="CHEBI:456216"/>
        <dbReference type="EC" id="2.7.12.2"/>
    </reaction>
</comment>
<comment type="catalytic activity">
    <reaction evidence="8">
        <text>L-threonyl-[protein] + ATP = O-phospho-L-threonyl-[protein] + ADP + H(+)</text>
        <dbReference type="Rhea" id="RHEA:46608"/>
        <dbReference type="Rhea" id="RHEA-COMP:11060"/>
        <dbReference type="Rhea" id="RHEA-COMP:11605"/>
        <dbReference type="ChEBI" id="CHEBI:15378"/>
        <dbReference type="ChEBI" id="CHEBI:30013"/>
        <dbReference type="ChEBI" id="CHEBI:30616"/>
        <dbReference type="ChEBI" id="CHEBI:61977"/>
        <dbReference type="ChEBI" id="CHEBI:456216"/>
        <dbReference type="EC" id="2.7.12.2"/>
    </reaction>
</comment>
<dbReference type="PROSITE" id="PS00108">
    <property type="entry name" value="PROTEIN_KINASE_ST"/>
    <property type="match status" value="1"/>
</dbReference>
<feature type="domain" description="Protein kinase" evidence="10">
    <location>
        <begin position="57"/>
        <end position="286"/>
    </location>
</feature>
<dbReference type="SMART" id="SM00220">
    <property type="entry name" value="S_TKc"/>
    <property type="match status" value="1"/>
</dbReference>
<keyword evidence="1" id="KW-0808">Transferase</keyword>
<evidence type="ECO:0000259" key="10">
    <source>
        <dbReference type="PROSITE" id="PS50011"/>
    </source>
</evidence>
<dbReference type="CDD" id="cd00180">
    <property type="entry name" value="PKc"/>
    <property type="match status" value="1"/>
</dbReference>
<dbReference type="SUPFAM" id="SSF56112">
    <property type="entry name" value="Protein kinase-like (PK-like)"/>
    <property type="match status" value="1"/>
</dbReference>
<keyword evidence="12" id="KW-1185">Reference proteome</keyword>
<dbReference type="PANTHER" id="PTHR48013:SF9">
    <property type="entry name" value="DUAL SPECIFICITY MITOGEN-ACTIVATED PROTEIN KINASE KINASE 5"/>
    <property type="match status" value="1"/>
</dbReference>
<comment type="similarity">
    <text evidence="5">Belongs to the protein kinase superfamily. STE Ser/Thr protein kinase family. MAP kinase kinase subfamily.</text>
</comment>
<dbReference type="PANTHER" id="PTHR48013">
    <property type="entry name" value="DUAL SPECIFICITY MITOGEN-ACTIVATED PROTEIN KINASE KINASE 5-RELATED"/>
    <property type="match status" value="1"/>
</dbReference>
<protein>
    <recommendedName>
        <fullName evidence="6">mitogen-activated protein kinase kinase</fullName>
        <ecNumber evidence="6">2.7.12.2</ecNumber>
    </recommendedName>
</protein>
<dbReference type="Gene3D" id="1.10.510.10">
    <property type="entry name" value="Transferase(Phosphotransferase) domain 1"/>
    <property type="match status" value="1"/>
</dbReference>
<dbReference type="Pfam" id="PF00069">
    <property type="entry name" value="Pkinase"/>
    <property type="match status" value="1"/>
</dbReference>
<dbReference type="InterPro" id="IPR008271">
    <property type="entry name" value="Ser/Thr_kinase_AS"/>
</dbReference>
<dbReference type="EC" id="2.7.12.2" evidence="6"/>
<gene>
    <name evidence="11" type="ORF">CCHR01_02041</name>
</gene>
<name>A0AAD9AVF3_9PEZI</name>
<dbReference type="InterPro" id="IPR011009">
    <property type="entry name" value="Kinase-like_dom_sf"/>
</dbReference>
<keyword evidence="4" id="KW-0067">ATP-binding</keyword>
<proteinExistence type="inferred from homology"/>
<evidence type="ECO:0000256" key="8">
    <source>
        <dbReference type="ARBA" id="ARBA00049299"/>
    </source>
</evidence>
<evidence type="ECO:0000256" key="5">
    <source>
        <dbReference type="ARBA" id="ARBA00038035"/>
    </source>
</evidence>
<sequence length="286" mass="32642">MRIMGDPARFDMPPPSDLVKDSKLETSFSRNHTRTQHTFYKRGTSGREWKVRVQETWTRKTQLGQGAYGKVWLEECERPAKRHGPTVRAVKVIPIDTTIAENFNYYRELEAVMKFSQERYTPSFVQSYGWFDSPKAIFIAMEYLPHGDLQRYLSEPIPEEEAKVITRQLAEGLRHMHQNDFTHRDLKPGNILVVSPGPDWLVQISDFGISKRLRPDQSTLGTLRQGTIGFATPEMFGIVQDGCHPYAADIWSLGTVAFMMLTTEPFMPDFILPQKGFSEGPSGPIA</sequence>
<organism evidence="11 12">
    <name type="scientific">Colletotrichum chrysophilum</name>
    <dbReference type="NCBI Taxonomy" id="1836956"/>
    <lineage>
        <taxon>Eukaryota</taxon>
        <taxon>Fungi</taxon>
        <taxon>Dikarya</taxon>
        <taxon>Ascomycota</taxon>
        <taxon>Pezizomycotina</taxon>
        <taxon>Sordariomycetes</taxon>
        <taxon>Hypocreomycetidae</taxon>
        <taxon>Glomerellales</taxon>
        <taxon>Glomerellaceae</taxon>
        <taxon>Colletotrichum</taxon>
        <taxon>Colletotrichum gloeosporioides species complex</taxon>
    </lineage>
</organism>
<reference evidence="11" key="1">
    <citation type="submission" date="2023-01" db="EMBL/GenBank/DDBJ databases">
        <title>Colletotrichum chrysophilum M932 genome sequence.</title>
        <authorList>
            <person name="Baroncelli R."/>
        </authorList>
    </citation>
    <scope>NUCLEOTIDE SEQUENCE</scope>
    <source>
        <strain evidence="11">M932</strain>
    </source>
</reference>